<sequence length="185" mass="19578">MQEYVPTKYSPLPSVDSYFPASYPSSAVSSAASTPAPGAVAGFPSDAASEPTRRSTRSTVVKKHSISSLLSSPDSVSSDSSGVSSPGALWSAENSPTSTASASTRSSSVASSPWTPAQPSYRESFDHDMPRRRNSLLGGGFDHIMAEVQKVGPDVMSGGKRKSRRLVQFVPPIDNEGHWKADSWL</sequence>
<organism evidence="2 3">
    <name type="scientific">Discina gigas</name>
    <dbReference type="NCBI Taxonomy" id="1032678"/>
    <lineage>
        <taxon>Eukaryota</taxon>
        <taxon>Fungi</taxon>
        <taxon>Dikarya</taxon>
        <taxon>Ascomycota</taxon>
        <taxon>Pezizomycotina</taxon>
        <taxon>Pezizomycetes</taxon>
        <taxon>Pezizales</taxon>
        <taxon>Discinaceae</taxon>
        <taxon>Discina</taxon>
    </lineage>
</organism>
<feature type="region of interest" description="Disordered" evidence="1">
    <location>
        <begin position="24"/>
        <end position="136"/>
    </location>
</feature>
<proteinExistence type="predicted"/>
<evidence type="ECO:0000313" key="3">
    <source>
        <dbReference type="Proteomes" id="UP001447188"/>
    </source>
</evidence>
<protein>
    <submittedName>
        <fullName evidence="2">Uncharacterized protein</fullName>
    </submittedName>
</protein>
<dbReference type="EMBL" id="JBBBZM010000178">
    <property type="protein sequence ID" value="KAL0632256.1"/>
    <property type="molecule type" value="Genomic_DNA"/>
</dbReference>
<reference evidence="2 3" key="1">
    <citation type="submission" date="2024-02" db="EMBL/GenBank/DDBJ databases">
        <title>Discinaceae phylogenomics.</title>
        <authorList>
            <person name="Dirks A.C."/>
            <person name="James T.Y."/>
        </authorList>
    </citation>
    <scope>NUCLEOTIDE SEQUENCE [LARGE SCALE GENOMIC DNA]</scope>
    <source>
        <strain evidence="2 3">ACD0624</strain>
    </source>
</reference>
<keyword evidence="3" id="KW-1185">Reference proteome</keyword>
<dbReference type="Proteomes" id="UP001447188">
    <property type="component" value="Unassembled WGS sequence"/>
</dbReference>
<gene>
    <name evidence="2" type="ORF">Q9L58_008855</name>
</gene>
<evidence type="ECO:0000313" key="2">
    <source>
        <dbReference type="EMBL" id="KAL0632256.1"/>
    </source>
</evidence>
<feature type="compositionally biased region" description="Low complexity" evidence="1">
    <location>
        <begin position="24"/>
        <end position="42"/>
    </location>
</feature>
<feature type="compositionally biased region" description="Basic residues" evidence="1">
    <location>
        <begin position="54"/>
        <end position="65"/>
    </location>
</feature>
<name>A0ABR3G8I4_9PEZI</name>
<feature type="compositionally biased region" description="Low complexity" evidence="1">
    <location>
        <begin position="67"/>
        <end position="117"/>
    </location>
</feature>
<accession>A0ABR3G8I4</accession>
<comment type="caution">
    <text evidence="2">The sequence shown here is derived from an EMBL/GenBank/DDBJ whole genome shotgun (WGS) entry which is preliminary data.</text>
</comment>
<evidence type="ECO:0000256" key="1">
    <source>
        <dbReference type="SAM" id="MobiDB-lite"/>
    </source>
</evidence>